<evidence type="ECO:0000313" key="4">
    <source>
        <dbReference type="Proteomes" id="UP000092666"/>
    </source>
</evidence>
<dbReference type="OrthoDB" id="271595at2759"/>
<protein>
    <recommendedName>
        <fullName evidence="5">Transcription factor domain-containing protein</fullName>
    </recommendedName>
</protein>
<dbReference type="PANTHER" id="PTHR31668:SF30">
    <property type="entry name" value="ZN(II)2CYS6 TRANSCRIPTION FACTOR (EUROFUNG)"/>
    <property type="match status" value="1"/>
</dbReference>
<dbReference type="EMBL" id="KV700148">
    <property type="protein sequence ID" value="OCF30518.1"/>
    <property type="molecule type" value="Genomic_DNA"/>
</dbReference>
<feature type="compositionally biased region" description="Polar residues" evidence="2">
    <location>
        <begin position="31"/>
        <end position="41"/>
    </location>
</feature>
<reference evidence="3 4" key="1">
    <citation type="submission" date="2013-07" db="EMBL/GenBank/DDBJ databases">
        <title>The Genome Sequence of Cryptococcus heveanensis BCC8398.</title>
        <authorList>
            <consortium name="The Broad Institute Genome Sequencing Platform"/>
            <person name="Cuomo C."/>
            <person name="Litvintseva A."/>
            <person name="Chen Y."/>
            <person name="Heitman J."/>
            <person name="Sun S."/>
            <person name="Springer D."/>
            <person name="Dromer F."/>
            <person name="Young S.K."/>
            <person name="Zeng Q."/>
            <person name="Gargeya S."/>
            <person name="Fitzgerald M."/>
            <person name="Abouelleil A."/>
            <person name="Alvarado L."/>
            <person name="Berlin A.M."/>
            <person name="Chapman S.B."/>
            <person name="Dewar J."/>
            <person name="Goldberg J."/>
            <person name="Griggs A."/>
            <person name="Gujja S."/>
            <person name="Hansen M."/>
            <person name="Howarth C."/>
            <person name="Imamovic A."/>
            <person name="Larimer J."/>
            <person name="McCowan C."/>
            <person name="Murphy C."/>
            <person name="Pearson M."/>
            <person name="Priest M."/>
            <person name="Roberts A."/>
            <person name="Saif S."/>
            <person name="Shea T."/>
            <person name="Sykes S."/>
            <person name="Wortman J."/>
            <person name="Nusbaum C."/>
            <person name="Birren B."/>
        </authorList>
    </citation>
    <scope>NUCLEOTIDE SEQUENCE [LARGE SCALE GENOMIC DNA]</scope>
    <source>
        <strain evidence="3 4">BCC8398</strain>
    </source>
</reference>
<dbReference type="PANTHER" id="PTHR31668">
    <property type="entry name" value="GLUCOSE TRANSPORT TRANSCRIPTION REGULATOR RGT1-RELATED-RELATED"/>
    <property type="match status" value="1"/>
</dbReference>
<gene>
    <name evidence="3" type="ORF">I316_07846</name>
</gene>
<evidence type="ECO:0000256" key="1">
    <source>
        <dbReference type="ARBA" id="ARBA00023242"/>
    </source>
</evidence>
<dbReference type="InterPro" id="IPR050797">
    <property type="entry name" value="Carb_Metab_Trans_Reg"/>
</dbReference>
<name>A0A1B9GHM4_9TREE</name>
<keyword evidence="1" id="KW-0539">Nucleus</keyword>
<proteinExistence type="predicted"/>
<feature type="region of interest" description="Disordered" evidence="2">
    <location>
        <begin position="118"/>
        <end position="141"/>
    </location>
</feature>
<feature type="region of interest" description="Disordered" evidence="2">
    <location>
        <begin position="1"/>
        <end position="59"/>
    </location>
</feature>
<dbReference type="STRING" id="1296120.A0A1B9GHM4"/>
<sequence length="527" mass="58808">MPPKYSALTLSPNHRQRPLIARDSPRFSPYPTVTSGSTSGVRKQAPPGGSTGNSTLPSILPVQSSSEASWFSPFDDDTASAFDQSLLTETSNLDWVANASDTPWGLLGIDCATQPTCSSSDDLSTSSETSFIPSEPQRIVPPLPEPERIVTSGSQDQQSSRSLRVRLRARALWNAPFEPFEDVSPILTLTFDSLIRPQLEIFYERIYPMMPIYTYQEIATRFNDPTSKYNVDLITMMLSMASLSLIHPLYPHEIPERHNRAKQSKLLMDEVCRLRAKWNHGCQPSIEGIMTSYCMFGALFELGQDAGARMRLKEAVSMGESMDLDTSWDTSVNGTEIQRRFKMYWILGVTESLSGTANEVFHEDVEGLQGLTEVQKADLLVTWQWLRNKLWRLASLHHMTGEDGERELSVDFVVEVASTTVEICKRLSLSSMEAHGTGFVEKLYDIASIITELLQSGEDIQPRLLAIVQTERWMDMLNSLTGFVSRHRGGGDFTGQLAIAANLITNLKMLMDPVSLFANNDGQTSCR</sequence>
<reference evidence="4" key="2">
    <citation type="submission" date="2013-12" db="EMBL/GenBank/DDBJ databases">
        <title>Evolution of pathogenesis and genome organization in the Tremellales.</title>
        <authorList>
            <person name="Cuomo C."/>
            <person name="Litvintseva A."/>
            <person name="Heitman J."/>
            <person name="Chen Y."/>
            <person name="Sun S."/>
            <person name="Springer D."/>
            <person name="Dromer F."/>
            <person name="Young S."/>
            <person name="Zeng Q."/>
            <person name="Chapman S."/>
            <person name="Gujja S."/>
            <person name="Saif S."/>
            <person name="Birren B."/>
        </authorList>
    </citation>
    <scope>NUCLEOTIDE SEQUENCE [LARGE SCALE GENOMIC DNA]</scope>
    <source>
        <strain evidence="4">BCC8398</strain>
    </source>
</reference>
<keyword evidence="4" id="KW-1185">Reference proteome</keyword>
<evidence type="ECO:0000256" key="2">
    <source>
        <dbReference type="SAM" id="MobiDB-lite"/>
    </source>
</evidence>
<feature type="compositionally biased region" description="Low complexity" evidence="2">
    <location>
        <begin position="118"/>
        <end position="130"/>
    </location>
</feature>
<organism evidence="3 4">
    <name type="scientific">Kwoniella heveanensis BCC8398</name>
    <dbReference type="NCBI Taxonomy" id="1296120"/>
    <lineage>
        <taxon>Eukaryota</taxon>
        <taxon>Fungi</taxon>
        <taxon>Dikarya</taxon>
        <taxon>Basidiomycota</taxon>
        <taxon>Agaricomycotina</taxon>
        <taxon>Tremellomycetes</taxon>
        <taxon>Tremellales</taxon>
        <taxon>Cryptococcaceae</taxon>
        <taxon>Kwoniella</taxon>
    </lineage>
</organism>
<dbReference type="CDD" id="cd12148">
    <property type="entry name" value="fungal_TF_MHR"/>
    <property type="match status" value="1"/>
</dbReference>
<dbReference type="AlphaFoldDB" id="A0A1B9GHM4"/>
<evidence type="ECO:0000313" key="3">
    <source>
        <dbReference type="EMBL" id="OCF30518.1"/>
    </source>
</evidence>
<evidence type="ECO:0008006" key="5">
    <source>
        <dbReference type="Google" id="ProtNLM"/>
    </source>
</evidence>
<dbReference type="Proteomes" id="UP000092666">
    <property type="component" value="Unassembled WGS sequence"/>
</dbReference>
<accession>A0A1B9GHM4</accession>